<dbReference type="AlphaFoldDB" id="A0ABD0JLQ7"/>
<evidence type="ECO:0000313" key="6">
    <source>
        <dbReference type="EMBL" id="KAK7475973.1"/>
    </source>
</evidence>
<comment type="caution">
    <text evidence="6">The sequence shown here is derived from an EMBL/GenBank/DDBJ whole genome shotgun (WGS) entry which is preliminary data.</text>
</comment>
<keyword evidence="7" id="KW-1185">Reference proteome</keyword>
<dbReference type="PANTHER" id="PTHR11920:SF501">
    <property type="entry name" value="GUANYLATE CYCLASE 32E"/>
    <property type="match status" value="1"/>
</dbReference>
<evidence type="ECO:0000256" key="3">
    <source>
        <dbReference type="ARBA" id="ARBA00023239"/>
    </source>
</evidence>
<dbReference type="GO" id="GO:0000166">
    <property type="term" value="F:nucleotide binding"/>
    <property type="evidence" value="ECO:0007669"/>
    <property type="project" value="UniProtKB-KW"/>
</dbReference>
<dbReference type="InterPro" id="IPR050401">
    <property type="entry name" value="Cyclic_nucleotide_synthase"/>
</dbReference>
<evidence type="ECO:0000313" key="7">
    <source>
        <dbReference type="Proteomes" id="UP001519460"/>
    </source>
</evidence>
<evidence type="ECO:0000256" key="4">
    <source>
        <dbReference type="ARBA" id="ARBA00023293"/>
    </source>
</evidence>
<dbReference type="PROSITE" id="PS50011">
    <property type="entry name" value="PROTEIN_KINASE_DOM"/>
    <property type="match status" value="1"/>
</dbReference>
<dbReference type="Pfam" id="PF07714">
    <property type="entry name" value="PK_Tyr_Ser-Thr"/>
    <property type="match status" value="1"/>
</dbReference>
<accession>A0ABD0JLQ7</accession>
<name>A0ABD0JLQ7_9CAEN</name>
<gene>
    <name evidence="6" type="ORF">BaRGS_00032792</name>
</gene>
<dbReference type="InterPro" id="IPR001245">
    <property type="entry name" value="Ser-Thr/Tyr_kinase_cat_dom"/>
</dbReference>
<dbReference type="EMBL" id="JACVVK020000389">
    <property type="protein sequence ID" value="KAK7475973.1"/>
    <property type="molecule type" value="Genomic_DNA"/>
</dbReference>
<evidence type="ECO:0000256" key="1">
    <source>
        <dbReference type="ARBA" id="ARBA00012202"/>
    </source>
</evidence>
<reference evidence="6 7" key="1">
    <citation type="journal article" date="2023" name="Sci. Data">
        <title>Genome assembly of the Korean intertidal mud-creeper Batillaria attramentaria.</title>
        <authorList>
            <person name="Patra A.K."/>
            <person name="Ho P.T."/>
            <person name="Jun S."/>
            <person name="Lee S.J."/>
            <person name="Kim Y."/>
            <person name="Won Y.J."/>
        </authorList>
    </citation>
    <scope>NUCLEOTIDE SEQUENCE [LARGE SCALE GENOMIC DNA]</scope>
    <source>
        <strain evidence="6">Wonlab-2016</strain>
    </source>
</reference>
<evidence type="ECO:0000259" key="5">
    <source>
        <dbReference type="PROSITE" id="PS50011"/>
    </source>
</evidence>
<dbReference type="PANTHER" id="PTHR11920">
    <property type="entry name" value="GUANYLYL CYCLASE"/>
    <property type="match status" value="1"/>
</dbReference>
<proteinExistence type="predicted"/>
<evidence type="ECO:0000256" key="2">
    <source>
        <dbReference type="ARBA" id="ARBA00022741"/>
    </source>
</evidence>
<dbReference type="GO" id="GO:0004383">
    <property type="term" value="F:guanylate cyclase activity"/>
    <property type="evidence" value="ECO:0007669"/>
    <property type="project" value="UniProtKB-EC"/>
</dbReference>
<feature type="domain" description="Protein kinase" evidence="5">
    <location>
        <begin position="1"/>
        <end position="160"/>
    </location>
</feature>
<dbReference type="Proteomes" id="UP001519460">
    <property type="component" value="Unassembled WGS sequence"/>
</dbReference>
<keyword evidence="4" id="KW-0141">cGMP biosynthesis</keyword>
<dbReference type="SUPFAM" id="SSF56112">
    <property type="entry name" value="Protein kinase-like (PK-like)"/>
    <property type="match status" value="1"/>
</dbReference>
<feature type="non-terminal residue" evidence="6">
    <location>
        <position position="1"/>
    </location>
</feature>
<protein>
    <recommendedName>
        <fullName evidence="1">guanylate cyclase</fullName>
        <ecNumber evidence="1">4.6.1.2</ecNumber>
    </recommendedName>
</protein>
<dbReference type="InterPro" id="IPR011009">
    <property type="entry name" value="Kinase-like_dom_sf"/>
</dbReference>
<sequence length="160" mass="18130">LNTLRHGNLALFYGACVDPPHACVLWEYCAKGSVQDIIQNNDVRLDSMFQFSLAMDISAVRTSIIHGSELRIHGNLRSSNCLVDNRWTCKLSGFWTPESVEGEQQLDNVDEASKFQKLFWTAPENLRRILKGERRQLSQPADVYSLAVVLKEILCKNSAF</sequence>
<dbReference type="InterPro" id="IPR000719">
    <property type="entry name" value="Prot_kinase_dom"/>
</dbReference>
<dbReference type="Gene3D" id="1.10.510.10">
    <property type="entry name" value="Transferase(Phosphotransferase) domain 1"/>
    <property type="match status" value="1"/>
</dbReference>
<organism evidence="6 7">
    <name type="scientific">Batillaria attramentaria</name>
    <dbReference type="NCBI Taxonomy" id="370345"/>
    <lineage>
        <taxon>Eukaryota</taxon>
        <taxon>Metazoa</taxon>
        <taxon>Spiralia</taxon>
        <taxon>Lophotrochozoa</taxon>
        <taxon>Mollusca</taxon>
        <taxon>Gastropoda</taxon>
        <taxon>Caenogastropoda</taxon>
        <taxon>Sorbeoconcha</taxon>
        <taxon>Cerithioidea</taxon>
        <taxon>Batillariidae</taxon>
        <taxon>Batillaria</taxon>
    </lineage>
</organism>
<dbReference type="EC" id="4.6.1.2" evidence="1"/>
<keyword evidence="3" id="KW-0456">Lyase</keyword>
<keyword evidence="2" id="KW-0547">Nucleotide-binding</keyword>